<proteinExistence type="predicted"/>
<keyword evidence="2" id="KW-1185">Reference proteome</keyword>
<dbReference type="Proteomes" id="UP000599391">
    <property type="component" value="Unassembled WGS sequence"/>
</dbReference>
<protein>
    <submittedName>
        <fullName evidence="1">IS630 family transposase</fullName>
    </submittedName>
</protein>
<organism evidence="1 2">
    <name type="scientific">Atlanticothrix silvestris CENA357</name>
    <dbReference type="NCBI Taxonomy" id="1725252"/>
    <lineage>
        <taxon>Bacteria</taxon>
        <taxon>Bacillati</taxon>
        <taxon>Cyanobacteriota</taxon>
        <taxon>Cyanophyceae</taxon>
        <taxon>Nostocales</taxon>
        <taxon>Nodulariaceae</taxon>
        <taxon>Atlanticothrix</taxon>
        <taxon>Atlanticothrix silvestris</taxon>
    </lineage>
</organism>
<comment type="caution">
    <text evidence="1">The sequence shown here is derived from an EMBL/GenBank/DDBJ whole genome shotgun (WGS) entry which is preliminary data.</text>
</comment>
<dbReference type="EMBL" id="JAECZB010000079">
    <property type="protein sequence ID" value="MBH8554636.1"/>
    <property type="molecule type" value="Genomic_DNA"/>
</dbReference>
<sequence length="43" mass="4889">MSGVYKLEIKETQEELKELLAIQKTATGKERVQLLYLLKTGHG</sequence>
<evidence type="ECO:0000313" key="1">
    <source>
        <dbReference type="EMBL" id="MBH8554636.1"/>
    </source>
</evidence>
<evidence type="ECO:0000313" key="2">
    <source>
        <dbReference type="Proteomes" id="UP000599391"/>
    </source>
</evidence>
<gene>
    <name evidence="1" type="ORF">I8751_20200</name>
</gene>
<dbReference type="AlphaFoldDB" id="A0A8J7L4C0"/>
<name>A0A8J7L4C0_9CYAN</name>
<accession>A0A8J7L4C0</accession>
<reference evidence="1 2" key="1">
    <citation type="journal article" date="2021" name="Int. J. Syst. Evol. Microbiol.">
        <title>Amazonocrinis nigriterrae gen. nov., sp. nov., Atlanticothrix silvestris gen. nov., sp. nov. and Dendronalium phyllosphericum gen. nov., sp. nov., nostocacean cyanobacteria from Brazilian environments.</title>
        <authorList>
            <person name="Alvarenga D.O."/>
            <person name="Andreote A.P.D."/>
            <person name="Branco L.H.Z."/>
            <person name="Delbaje E."/>
            <person name="Cruz R.B."/>
            <person name="Varani A.M."/>
            <person name="Fiore M.F."/>
        </authorList>
    </citation>
    <scope>NUCLEOTIDE SEQUENCE [LARGE SCALE GENOMIC DNA]</scope>
    <source>
        <strain evidence="1 2">CENA357</strain>
    </source>
</reference>
<feature type="non-terminal residue" evidence="1">
    <location>
        <position position="43"/>
    </location>
</feature>